<dbReference type="InterPro" id="IPR004826">
    <property type="entry name" value="bZIP_Maf"/>
</dbReference>
<feature type="compositionally biased region" description="Basic residues" evidence="5">
    <location>
        <begin position="144"/>
        <end position="156"/>
    </location>
</feature>
<evidence type="ECO:0000256" key="2">
    <source>
        <dbReference type="ARBA" id="ARBA00023125"/>
    </source>
</evidence>
<keyword evidence="9" id="KW-1185">Reference proteome</keyword>
<dbReference type="AlphaFoldDB" id="A0A8T0B6L9"/>
<evidence type="ECO:0000256" key="5">
    <source>
        <dbReference type="SAM" id="MobiDB-lite"/>
    </source>
</evidence>
<dbReference type="InterPro" id="IPR008917">
    <property type="entry name" value="TF_DNA-bd_sf"/>
</dbReference>
<dbReference type="PROSITE" id="PS50097">
    <property type="entry name" value="BTB"/>
    <property type="match status" value="1"/>
</dbReference>
<dbReference type="InterPro" id="IPR004827">
    <property type="entry name" value="bZIP"/>
</dbReference>
<feature type="region of interest" description="Disordered" evidence="5">
    <location>
        <begin position="348"/>
        <end position="368"/>
    </location>
</feature>
<evidence type="ECO:0000256" key="4">
    <source>
        <dbReference type="SAM" id="Coils"/>
    </source>
</evidence>
<keyword evidence="1" id="KW-0805">Transcription regulation</keyword>
<evidence type="ECO:0000259" key="7">
    <source>
        <dbReference type="PROSITE" id="PS50217"/>
    </source>
</evidence>
<dbReference type="EMBL" id="JABFDY010000012">
    <property type="protein sequence ID" value="KAF7700172.1"/>
    <property type="molecule type" value="Genomic_DNA"/>
</dbReference>
<dbReference type="GO" id="GO:0000981">
    <property type="term" value="F:DNA-binding transcription factor activity, RNA polymerase II-specific"/>
    <property type="evidence" value="ECO:0007669"/>
    <property type="project" value="TreeGrafter"/>
</dbReference>
<dbReference type="CDD" id="cd14719">
    <property type="entry name" value="bZIP_BACH"/>
    <property type="match status" value="1"/>
</dbReference>
<dbReference type="SUPFAM" id="SSF47454">
    <property type="entry name" value="A DNA-binding domain in eukaryotic transcription factors"/>
    <property type="match status" value="1"/>
</dbReference>
<dbReference type="PROSITE" id="PS00036">
    <property type="entry name" value="BZIP_BASIC"/>
    <property type="match status" value="1"/>
</dbReference>
<dbReference type="SMART" id="SM00338">
    <property type="entry name" value="BRLZ"/>
    <property type="match status" value="1"/>
</dbReference>
<keyword evidence="3" id="KW-0804">Transcription</keyword>
<feature type="compositionally biased region" description="Polar residues" evidence="5">
    <location>
        <begin position="621"/>
        <end position="638"/>
    </location>
</feature>
<dbReference type="InterPro" id="IPR043321">
    <property type="entry name" value="bZIP_BACH"/>
</dbReference>
<dbReference type="PANTHER" id="PTHR46105">
    <property type="entry name" value="AGAP004733-PA"/>
    <property type="match status" value="1"/>
</dbReference>
<feature type="region of interest" description="Disordered" evidence="5">
    <location>
        <begin position="437"/>
        <end position="476"/>
    </location>
</feature>
<dbReference type="InterPro" id="IPR046347">
    <property type="entry name" value="bZIP_sf"/>
</dbReference>
<accession>A0A8T0B6L9</accession>
<dbReference type="Pfam" id="PF03131">
    <property type="entry name" value="bZIP_Maf"/>
    <property type="match status" value="1"/>
</dbReference>
<feature type="domain" description="BTB" evidence="6">
    <location>
        <begin position="36"/>
        <end position="102"/>
    </location>
</feature>
<keyword evidence="4" id="KW-0175">Coiled coil</keyword>
<gene>
    <name evidence="8" type="ORF">HF521_003130</name>
</gene>
<dbReference type="SUPFAM" id="SSF54695">
    <property type="entry name" value="POZ domain"/>
    <property type="match status" value="1"/>
</dbReference>
<dbReference type="GO" id="GO:0000978">
    <property type="term" value="F:RNA polymerase II cis-regulatory region sequence-specific DNA binding"/>
    <property type="evidence" value="ECO:0007669"/>
    <property type="project" value="TreeGrafter"/>
</dbReference>
<feature type="region of interest" description="Disordered" evidence="5">
    <location>
        <begin position="618"/>
        <end position="658"/>
    </location>
</feature>
<protein>
    <recommendedName>
        <fullName evidence="10">Transcription regulator protein BACH1</fullName>
    </recommendedName>
</protein>
<evidence type="ECO:0000313" key="8">
    <source>
        <dbReference type="EMBL" id="KAF7700172.1"/>
    </source>
</evidence>
<dbReference type="OrthoDB" id="6365358at2759"/>
<organism evidence="8 9">
    <name type="scientific">Silurus meridionalis</name>
    <name type="common">Southern catfish</name>
    <name type="synonym">Silurus soldatovi meridionalis</name>
    <dbReference type="NCBI Taxonomy" id="175797"/>
    <lineage>
        <taxon>Eukaryota</taxon>
        <taxon>Metazoa</taxon>
        <taxon>Chordata</taxon>
        <taxon>Craniata</taxon>
        <taxon>Vertebrata</taxon>
        <taxon>Euteleostomi</taxon>
        <taxon>Actinopterygii</taxon>
        <taxon>Neopterygii</taxon>
        <taxon>Teleostei</taxon>
        <taxon>Ostariophysi</taxon>
        <taxon>Siluriformes</taxon>
        <taxon>Siluridae</taxon>
        <taxon>Silurus</taxon>
    </lineage>
</organism>
<feature type="coiled-coil region" evidence="4">
    <location>
        <begin position="538"/>
        <end position="572"/>
    </location>
</feature>
<evidence type="ECO:0000313" key="9">
    <source>
        <dbReference type="Proteomes" id="UP000606274"/>
    </source>
</evidence>
<evidence type="ECO:0000259" key="6">
    <source>
        <dbReference type="PROSITE" id="PS50097"/>
    </source>
</evidence>
<dbReference type="SUPFAM" id="SSF57959">
    <property type="entry name" value="Leucine zipper domain"/>
    <property type="match status" value="1"/>
</dbReference>
<dbReference type="Gene3D" id="1.10.880.10">
    <property type="entry name" value="Transcription factor, Skn-1-like, DNA-binding domain"/>
    <property type="match status" value="1"/>
</dbReference>
<dbReference type="PANTHER" id="PTHR46105:SF23">
    <property type="entry name" value="TRANSCRIPTION REGULATOR PROTEIN BACH1"/>
    <property type="match status" value="1"/>
</dbReference>
<sequence>MSVDGSRTSVFTFQSAVHSMHVLRCLDEQRQKDILCDVTVEVESRSFRAHCSVLACCSAYFYTRLLNHMGWNSVITLPEEVTVEGFVPLLQFAYTAKLHFTKENILEIRRCAELLGFHNLDKACFEFLIPKFSDATETTQEAKRKSKNSNKSKNRHEKLPAANDNCERTAEQCSNIEGDGAALVSGAKLVQNTLSSDTECPNESPSVTTDQNVLDLPAVPFQPATEQTELCLQNCGPQLALSSSVPTAEVCPFLSMPCSSERDGVHPVTAGCDGGILNRLAMDDVQGECPNMPNVAEGQIEQSVRDFEPTSDCGQLCPLSSRETSEVLDSIASVSNLESIENMNAETFDPPEQIFPHPANSDSSTERSTVEREVAEHLAKGFWPDMSSSLTGTPEQMEQAAAGNGTDFHWLKHLDLGAAPDDCPFLRDLNSTEDLPSVANSLSRETSRESPFVSPINSGDNSECEHEADSAGSSEQACEVDLPFPVEQISSMSRRAFLQILKEQRLTPEQLEFVQDIRRRSKNRMAAQRSRKRKLDCIYKLEGDIKKLRLQKEKLLQEHNQLKQSIEETQQSLSGLCESVCAKSSMQSEQLNVLARYLSPDSPSSVLLTPTASPNLPCLESWSSEPTQPDCTQANGTANNNINDNDNNNNLATSSDAQ</sequence>
<proteinExistence type="predicted"/>
<evidence type="ECO:0000256" key="1">
    <source>
        <dbReference type="ARBA" id="ARBA00023015"/>
    </source>
</evidence>
<dbReference type="Pfam" id="PF00651">
    <property type="entry name" value="BTB"/>
    <property type="match status" value="1"/>
</dbReference>
<dbReference type="Gene3D" id="3.30.710.10">
    <property type="entry name" value="Potassium Channel Kv1.1, Chain A"/>
    <property type="match status" value="1"/>
</dbReference>
<dbReference type="InterPro" id="IPR000210">
    <property type="entry name" value="BTB/POZ_dom"/>
</dbReference>
<name>A0A8T0B6L9_SILME</name>
<evidence type="ECO:0008006" key="10">
    <source>
        <dbReference type="Google" id="ProtNLM"/>
    </source>
</evidence>
<feature type="region of interest" description="Disordered" evidence="5">
    <location>
        <begin position="138"/>
        <end position="162"/>
    </location>
</feature>
<comment type="caution">
    <text evidence="8">The sequence shown here is derived from an EMBL/GenBank/DDBJ whole genome shotgun (WGS) entry which is preliminary data.</text>
</comment>
<reference evidence="8" key="1">
    <citation type="submission" date="2020-08" db="EMBL/GenBank/DDBJ databases">
        <title>Chromosome-level assembly of Southern catfish (Silurus meridionalis) provides insights into visual adaptation to the nocturnal and benthic lifestyles.</title>
        <authorList>
            <person name="Zhang Y."/>
            <person name="Wang D."/>
            <person name="Peng Z."/>
        </authorList>
    </citation>
    <scope>NUCLEOTIDE SEQUENCE</scope>
    <source>
        <strain evidence="8">SWU-2019-XX</strain>
        <tissue evidence="8">Muscle</tissue>
    </source>
</reference>
<evidence type="ECO:0000256" key="3">
    <source>
        <dbReference type="ARBA" id="ARBA00023163"/>
    </source>
</evidence>
<dbReference type="InterPro" id="IPR050457">
    <property type="entry name" value="ZnFinger_BTB_dom_contain"/>
</dbReference>
<keyword evidence="2" id="KW-0238">DNA-binding</keyword>
<dbReference type="InterPro" id="IPR011333">
    <property type="entry name" value="SKP1/BTB/POZ_sf"/>
</dbReference>
<feature type="compositionally biased region" description="Low complexity" evidence="5">
    <location>
        <begin position="639"/>
        <end position="650"/>
    </location>
</feature>
<dbReference type="PROSITE" id="PS50217">
    <property type="entry name" value="BZIP"/>
    <property type="match status" value="1"/>
</dbReference>
<dbReference type="Proteomes" id="UP000606274">
    <property type="component" value="Unassembled WGS sequence"/>
</dbReference>
<feature type="domain" description="BZIP" evidence="7">
    <location>
        <begin position="518"/>
        <end position="576"/>
    </location>
</feature>
<dbReference type="SMART" id="SM00225">
    <property type="entry name" value="BTB"/>
    <property type="match status" value="1"/>
</dbReference>